<dbReference type="CDD" id="cd01177">
    <property type="entry name" value="IPT_NFkappaB"/>
    <property type="match status" value="1"/>
</dbReference>
<dbReference type="FunFam" id="2.60.40.340:FF:000003">
    <property type="entry name" value="NFkB p65 transcription factor"/>
    <property type="match status" value="1"/>
</dbReference>
<sequence length="299" mass="34084">LSFLSTTAQAGSPYIEIIEQPKQRGMRFRYKCEGRSAGSIPGEKSNESTKTHPAIKLHNYSGPLRVRISLVTKNAPYKPHPHELVGKDCKHGYYEERTGSYTAFHYSFQNLGIQCVKKKDVNEAITCRLQTNNNPFNTAVPEAKVWEEEFDLNSVRLCFQASFTLASGEQIPLEPVVSQPIYDNRAPNTAELKICRVNRNSGSCKGGDEIFLLCDKVQKEDIEVRFFQDSWEGKGTFSQADVHRQVAIVFRTPPYPKTNLSEPIRVKMQLRRPSDREVSEPMDFQYLPADPDEYRLSDK</sequence>
<dbReference type="SUPFAM" id="SSF81296">
    <property type="entry name" value="E set domains"/>
    <property type="match status" value="1"/>
</dbReference>
<dbReference type="GO" id="GO:0045944">
    <property type="term" value="P:positive regulation of transcription by RNA polymerase II"/>
    <property type="evidence" value="ECO:0007669"/>
    <property type="project" value="TreeGrafter"/>
</dbReference>
<dbReference type="PROSITE" id="PS01204">
    <property type="entry name" value="REL_1"/>
    <property type="match status" value="1"/>
</dbReference>
<dbReference type="Ensembl" id="ENSGACT00000026525.1">
    <property type="protein sequence ID" value="ENSGACP00000026474.1"/>
    <property type="gene ID" value="ENSGACG00000020039.1"/>
</dbReference>
<dbReference type="GO" id="GO:0007249">
    <property type="term" value="P:canonical NF-kappaB signal transduction"/>
    <property type="evidence" value="ECO:0007669"/>
    <property type="project" value="TreeGrafter"/>
</dbReference>
<evidence type="ECO:0000256" key="1">
    <source>
        <dbReference type="ARBA" id="ARBA00022553"/>
    </source>
</evidence>
<name>G3Q9A9_GASAC</name>
<dbReference type="PANTHER" id="PTHR24169:SF1">
    <property type="entry name" value="TRANSCRIPTION FACTOR P65"/>
    <property type="match status" value="1"/>
</dbReference>
<dbReference type="Bgee" id="ENSGACG00000020039">
    <property type="expression patterns" value="Expressed in liver and 13 other cell types or tissues"/>
</dbReference>
<proteinExistence type="predicted"/>
<dbReference type="GO" id="GO:0007399">
    <property type="term" value="P:nervous system development"/>
    <property type="evidence" value="ECO:0007669"/>
    <property type="project" value="UniProtKB-ARBA"/>
</dbReference>
<reference evidence="3" key="2">
    <citation type="submission" date="2024-04" db="UniProtKB">
        <authorList>
            <consortium name="Ensembl"/>
        </authorList>
    </citation>
    <scope>IDENTIFICATION</scope>
</reference>
<dbReference type="InterPro" id="IPR011539">
    <property type="entry name" value="RHD_DNA_bind_dom"/>
</dbReference>
<evidence type="ECO:0000313" key="3">
    <source>
        <dbReference type="Ensembl" id="ENSGACP00000026474.1"/>
    </source>
</evidence>
<dbReference type="GO" id="GO:0038061">
    <property type="term" value="P:non-canonical NF-kappaB signal transduction"/>
    <property type="evidence" value="ECO:0007669"/>
    <property type="project" value="TreeGrafter"/>
</dbReference>
<dbReference type="GO" id="GO:0033554">
    <property type="term" value="P:cellular response to stress"/>
    <property type="evidence" value="ECO:0007669"/>
    <property type="project" value="TreeGrafter"/>
</dbReference>
<dbReference type="InterPro" id="IPR037059">
    <property type="entry name" value="RHD_DNA_bind_dom_sf"/>
</dbReference>
<dbReference type="InterPro" id="IPR002909">
    <property type="entry name" value="IPT_dom"/>
</dbReference>
<dbReference type="Gene3D" id="2.60.40.10">
    <property type="entry name" value="Immunoglobulins"/>
    <property type="match status" value="1"/>
</dbReference>
<dbReference type="InterPro" id="IPR008967">
    <property type="entry name" value="p53-like_TF_DNA-bd_sf"/>
</dbReference>
<dbReference type="PRINTS" id="PR00057">
    <property type="entry name" value="NFKBTNSCPFCT"/>
</dbReference>
<dbReference type="GO" id="GO:0005634">
    <property type="term" value="C:nucleus"/>
    <property type="evidence" value="ECO:0007669"/>
    <property type="project" value="TreeGrafter"/>
</dbReference>
<dbReference type="GO" id="GO:0005737">
    <property type="term" value="C:cytoplasm"/>
    <property type="evidence" value="ECO:0007669"/>
    <property type="project" value="InterPro"/>
</dbReference>
<dbReference type="InterPro" id="IPR014756">
    <property type="entry name" value="Ig_E-set"/>
</dbReference>
<dbReference type="SMART" id="SM00429">
    <property type="entry name" value="IPT"/>
    <property type="match status" value="1"/>
</dbReference>
<dbReference type="SUPFAM" id="SSF49417">
    <property type="entry name" value="p53-like transcription factors"/>
    <property type="match status" value="1"/>
</dbReference>
<dbReference type="FunFam" id="2.60.40.10:FF:000046">
    <property type="entry name" value="Nuclear factor NF-kappa-B p105 subunit"/>
    <property type="match status" value="1"/>
</dbReference>
<dbReference type="AlphaFoldDB" id="G3Q9A9"/>
<dbReference type="GO" id="GO:0034097">
    <property type="term" value="P:response to cytokine"/>
    <property type="evidence" value="ECO:0007669"/>
    <property type="project" value="TreeGrafter"/>
</dbReference>
<dbReference type="PROSITE" id="PS50254">
    <property type="entry name" value="REL_2"/>
    <property type="match status" value="1"/>
</dbReference>
<reference evidence="3" key="1">
    <citation type="submission" date="2006-01" db="EMBL/GenBank/DDBJ databases">
        <authorList>
            <person name="Lindblad-Toh K."/>
            <person name="Mauceli E."/>
            <person name="Grabherr M."/>
            <person name="Chang J.L."/>
            <person name="Lander E.S."/>
        </authorList>
    </citation>
    <scope>NUCLEOTIDE SEQUENCE [LARGE SCALE GENOMIC DNA]</scope>
</reference>
<feature type="domain" description="RHD" evidence="2">
    <location>
        <begin position="10"/>
        <end position="188"/>
    </location>
</feature>
<dbReference type="InterPro" id="IPR013783">
    <property type="entry name" value="Ig-like_fold"/>
</dbReference>
<dbReference type="InterPro" id="IPR033926">
    <property type="entry name" value="IPT_NFkappaB"/>
</dbReference>
<dbReference type="Pfam" id="PF16179">
    <property type="entry name" value="RHD_dimer"/>
    <property type="match status" value="1"/>
</dbReference>
<accession>G3Q9A9</accession>
<dbReference type="GO" id="GO:0000981">
    <property type="term" value="F:DNA-binding transcription factor activity, RNA polymerase II-specific"/>
    <property type="evidence" value="ECO:0007669"/>
    <property type="project" value="TreeGrafter"/>
</dbReference>
<protein>
    <submittedName>
        <fullName evidence="3">V-rel avian reticuloendotheliosis viral oncogene homolog A</fullName>
    </submittedName>
</protein>
<dbReference type="GO" id="GO:0045087">
    <property type="term" value="P:innate immune response"/>
    <property type="evidence" value="ECO:0007669"/>
    <property type="project" value="TreeGrafter"/>
</dbReference>
<dbReference type="GO" id="GO:0006954">
    <property type="term" value="P:inflammatory response"/>
    <property type="evidence" value="ECO:0007669"/>
    <property type="project" value="TreeGrafter"/>
</dbReference>
<dbReference type="GO" id="GO:0000978">
    <property type="term" value="F:RNA polymerase II cis-regulatory region sequence-specific DNA binding"/>
    <property type="evidence" value="ECO:0007669"/>
    <property type="project" value="TreeGrafter"/>
</dbReference>
<dbReference type="InterPro" id="IPR030492">
    <property type="entry name" value="RHD_CS"/>
</dbReference>
<keyword evidence="1" id="KW-0597">Phosphoprotein</keyword>
<dbReference type="InterPro" id="IPR032397">
    <property type="entry name" value="RHD_dimer"/>
</dbReference>
<evidence type="ECO:0000259" key="2">
    <source>
        <dbReference type="PROSITE" id="PS50254"/>
    </source>
</evidence>
<dbReference type="Gene3D" id="2.60.40.340">
    <property type="entry name" value="Rel homology domain (RHD), DNA-binding domain"/>
    <property type="match status" value="1"/>
</dbReference>
<dbReference type="Pfam" id="PF00554">
    <property type="entry name" value="RHD_DNA_bind"/>
    <property type="match status" value="1"/>
</dbReference>
<organism evidence="3">
    <name type="scientific">Gasterosteus aculeatus</name>
    <name type="common">Three-spined stickleback</name>
    <dbReference type="NCBI Taxonomy" id="69293"/>
    <lineage>
        <taxon>Eukaryota</taxon>
        <taxon>Metazoa</taxon>
        <taxon>Chordata</taxon>
        <taxon>Craniata</taxon>
        <taxon>Vertebrata</taxon>
        <taxon>Euteleostomi</taxon>
        <taxon>Actinopterygii</taxon>
        <taxon>Neopterygii</taxon>
        <taxon>Teleostei</taxon>
        <taxon>Neoteleostei</taxon>
        <taxon>Acanthomorphata</taxon>
        <taxon>Eupercaria</taxon>
        <taxon>Perciformes</taxon>
        <taxon>Cottioidei</taxon>
        <taxon>Gasterosteales</taxon>
        <taxon>Gasterosteidae</taxon>
        <taxon>Gasterosteus</taxon>
    </lineage>
</organism>
<dbReference type="InterPro" id="IPR000451">
    <property type="entry name" value="NFkB/Dor"/>
</dbReference>
<dbReference type="PANTHER" id="PTHR24169">
    <property type="entry name" value="NUCLEAR FACTOR NF-KAPPA-B PROTEIN"/>
    <property type="match status" value="1"/>
</dbReference>